<feature type="compositionally biased region" description="Low complexity" evidence="5">
    <location>
        <begin position="374"/>
        <end position="392"/>
    </location>
</feature>
<keyword evidence="2 6" id="KW-0812">Transmembrane</keyword>
<name>A0A397UCE4_9GLOM</name>
<dbReference type="CDD" id="cd00637">
    <property type="entry name" value="7tm_classA_rhodopsin-like"/>
    <property type="match status" value="1"/>
</dbReference>
<sequence>MASSDTTFTSDTSDPYFDPNAPYQPFPVNPLYKGDIERMQQSEILKNLNISLSITSIVGGFIVLIMILIMWLYDKKLVNRVSLRLSGLISFVDILSGAATIAYTLYTKADTSICTFIGWAMSFLPTLYLFLTVMIAFNLQVVFLHRKKVSAFSDRWYLPVAFFSSFVINVPPLIYKRFGYDYEGTGCLYRDPNGEETQMWKIITFIIPVSFSMLYCTSVLIVVIMKLIFEHRKLADAVQTQKSNATLNAKTRRQKLLLLKLVSRISLYAAIPLLNVSGIIVEYTWLTIHRNLKLPPPLVYWAIIGSCLPGLFNCLAFLFDPAIHNALRKVKKDLIENYGYERPGLTQSQISPPLSPSFPPTPTSPLFNPPPSPTFLRGSNRPNPTSPRSPSMRILIPPYSPNRSAVSPLGSAFSPLRSQFDPNVTRNKMNPNRPILRWFVRAFLDKQKLPVIPNGLSISSGSDRGHAYSSASANSGVLSGQSYGHDYRNGETRKYTYDIYNNNASDKRRKKFMNRLSRVLITPTEERELDFSITTSTETVVTSSDLTDSFDDETKTIVNPPKKPQFLKDKPQLVYEHSTDGSSSFLFPPVTGNTTINIHVHQYPSNTYVEAGPSRYFNHRRSNSNDSTISRDSVDNELSAY</sequence>
<dbReference type="GO" id="GO:0007189">
    <property type="term" value="P:adenylate cyclase-activating G protein-coupled receptor signaling pathway"/>
    <property type="evidence" value="ECO:0007669"/>
    <property type="project" value="TreeGrafter"/>
</dbReference>
<feature type="transmembrane region" description="Helical" evidence="6">
    <location>
        <begin position="50"/>
        <end position="73"/>
    </location>
</feature>
<proteinExistence type="predicted"/>
<evidence type="ECO:0000256" key="1">
    <source>
        <dbReference type="ARBA" id="ARBA00004141"/>
    </source>
</evidence>
<evidence type="ECO:0000256" key="6">
    <source>
        <dbReference type="SAM" id="Phobius"/>
    </source>
</evidence>
<feature type="transmembrane region" description="Helical" evidence="6">
    <location>
        <begin position="265"/>
        <end position="286"/>
    </location>
</feature>
<dbReference type="SUPFAM" id="SSF81321">
    <property type="entry name" value="Family A G protein-coupled receptor-like"/>
    <property type="match status" value="1"/>
</dbReference>
<dbReference type="PANTHER" id="PTHR23112:SF0">
    <property type="entry name" value="TRANSMEMBRANE PROTEIN 116"/>
    <property type="match status" value="1"/>
</dbReference>
<feature type="region of interest" description="Disordered" evidence="5">
    <location>
        <begin position="619"/>
        <end position="641"/>
    </location>
</feature>
<evidence type="ECO:0000256" key="4">
    <source>
        <dbReference type="ARBA" id="ARBA00023136"/>
    </source>
</evidence>
<feature type="transmembrane region" description="Helical" evidence="6">
    <location>
        <begin position="85"/>
        <end position="106"/>
    </location>
</feature>
<comment type="subcellular location">
    <subcellularLocation>
        <location evidence="1">Membrane</location>
        <topology evidence="1">Multi-pass membrane protein</topology>
    </subcellularLocation>
</comment>
<gene>
    <name evidence="7" type="ORF">C2G38_2119866</name>
</gene>
<organism evidence="7 8">
    <name type="scientific">Gigaspora rosea</name>
    <dbReference type="NCBI Taxonomy" id="44941"/>
    <lineage>
        <taxon>Eukaryota</taxon>
        <taxon>Fungi</taxon>
        <taxon>Fungi incertae sedis</taxon>
        <taxon>Mucoromycota</taxon>
        <taxon>Glomeromycotina</taxon>
        <taxon>Glomeromycetes</taxon>
        <taxon>Diversisporales</taxon>
        <taxon>Gigasporaceae</taxon>
        <taxon>Gigaspora</taxon>
    </lineage>
</organism>
<feature type="region of interest" description="Disordered" evidence="5">
    <location>
        <begin position="458"/>
        <end position="485"/>
    </location>
</feature>
<evidence type="ECO:0000256" key="5">
    <source>
        <dbReference type="SAM" id="MobiDB-lite"/>
    </source>
</evidence>
<feature type="compositionally biased region" description="Low complexity" evidence="5">
    <location>
        <begin position="1"/>
        <end position="14"/>
    </location>
</feature>
<feature type="region of interest" description="Disordered" evidence="5">
    <location>
        <begin position="1"/>
        <end position="22"/>
    </location>
</feature>
<keyword evidence="3 6" id="KW-1133">Transmembrane helix</keyword>
<feature type="transmembrane region" description="Helical" evidence="6">
    <location>
        <begin position="202"/>
        <end position="224"/>
    </location>
</feature>
<feature type="compositionally biased region" description="Polar residues" evidence="5">
    <location>
        <begin position="469"/>
        <end position="482"/>
    </location>
</feature>
<feature type="transmembrane region" description="Helical" evidence="6">
    <location>
        <begin position="126"/>
        <end position="144"/>
    </location>
</feature>
<comment type="caution">
    <text evidence="7">The sequence shown here is derived from an EMBL/GenBank/DDBJ whole genome shotgun (WGS) entry which is preliminary data.</text>
</comment>
<evidence type="ECO:0000256" key="2">
    <source>
        <dbReference type="ARBA" id="ARBA00022692"/>
    </source>
</evidence>
<keyword evidence="4 6" id="KW-0472">Membrane</keyword>
<feature type="transmembrane region" description="Helical" evidence="6">
    <location>
        <begin position="298"/>
        <end position="319"/>
    </location>
</feature>
<dbReference type="PANTHER" id="PTHR23112">
    <property type="entry name" value="G PROTEIN-COUPLED RECEPTOR 157-RELATED"/>
    <property type="match status" value="1"/>
</dbReference>
<dbReference type="GO" id="GO:0004930">
    <property type="term" value="F:G protein-coupled receptor activity"/>
    <property type="evidence" value="ECO:0007669"/>
    <property type="project" value="TreeGrafter"/>
</dbReference>
<dbReference type="GO" id="GO:0005886">
    <property type="term" value="C:plasma membrane"/>
    <property type="evidence" value="ECO:0007669"/>
    <property type="project" value="TreeGrafter"/>
</dbReference>
<keyword evidence="8" id="KW-1185">Reference proteome</keyword>
<evidence type="ECO:0000313" key="8">
    <source>
        <dbReference type="Proteomes" id="UP000266673"/>
    </source>
</evidence>
<dbReference type="EMBL" id="QKWP01002107">
    <property type="protein sequence ID" value="RIB04796.1"/>
    <property type="molecule type" value="Genomic_DNA"/>
</dbReference>
<accession>A0A397UCE4</accession>
<evidence type="ECO:0000256" key="3">
    <source>
        <dbReference type="ARBA" id="ARBA00022989"/>
    </source>
</evidence>
<reference evidence="7 8" key="1">
    <citation type="submission" date="2018-06" db="EMBL/GenBank/DDBJ databases">
        <title>Comparative genomics reveals the genomic features of Rhizophagus irregularis, R. cerebriforme, R. diaphanum and Gigaspora rosea, and their symbiotic lifestyle signature.</title>
        <authorList>
            <person name="Morin E."/>
            <person name="San Clemente H."/>
            <person name="Chen E.C.H."/>
            <person name="De La Providencia I."/>
            <person name="Hainaut M."/>
            <person name="Kuo A."/>
            <person name="Kohler A."/>
            <person name="Murat C."/>
            <person name="Tang N."/>
            <person name="Roy S."/>
            <person name="Loubradou J."/>
            <person name="Henrissat B."/>
            <person name="Grigoriev I.V."/>
            <person name="Corradi N."/>
            <person name="Roux C."/>
            <person name="Martin F.M."/>
        </authorList>
    </citation>
    <scope>NUCLEOTIDE SEQUENCE [LARGE SCALE GENOMIC DNA]</scope>
    <source>
        <strain evidence="7 8">DAOM 194757</strain>
    </source>
</reference>
<dbReference type="OrthoDB" id="2282627at2759"/>
<protein>
    <submittedName>
        <fullName evidence="7">Uncharacterized protein</fullName>
    </submittedName>
</protein>
<feature type="compositionally biased region" description="Pro residues" evidence="5">
    <location>
        <begin position="353"/>
        <end position="373"/>
    </location>
</feature>
<dbReference type="Gene3D" id="1.20.1070.10">
    <property type="entry name" value="Rhodopsin 7-helix transmembrane proteins"/>
    <property type="match status" value="1"/>
</dbReference>
<evidence type="ECO:0000313" key="7">
    <source>
        <dbReference type="EMBL" id="RIB04796.1"/>
    </source>
</evidence>
<feature type="region of interest" description="Disordered" evidence="5">
    <location>
        <begin position="345"/>
        <end position="392"/>
    </location>
</feature>
<dbReference type="Proteomes" id="UP000266673">
    <property type="component" value="Unassembled WGS sequence"/>
</dbReference>
<dbReference type="AlphaFoldDB" id="A0A397UCE4"/>
<feature type="transmembrane region" description="Helical" evidence="6">
    <location>
        <begin position="156"/>
        <end position="175"/>
    </location>
</feature>